<dbReference type="SUPFAM" id="SSF56425">
    <property type="entry name" value="Succinate dehydrogenase/fumarate reductase flavoprotein, catalytic domain"/>
    <property type="match status" value="1"/>
</dbReference>
<dbReference type="Pfam" id="PF02910">
    <property type="entry name" value="Succ_DH_flav_C"/>
    <property type="match status" value="1"/>
</dbReference>
<reference evidence="17" key="1">
    <citation type="journal article" date="2010" name="Stand. Genomic Sci.">
        <title>Complete genome sequence of Syntrophothermus lipocalidus type strain (TGB-C1T).</title>
        <authorList>
            <consortium name="US DOE Joint Genome Institute (JGI-PGF)"/>
            <person name="Djao O."/>
            <person name="Zhang X."/>
            <person name="Lucas S."/>
            <person name="Lapidus A."/>
            <person name="Glavina Del Rio T."/>
            <person name="Nolan M."/>
            <person name="Tice H."/>
            <person name="Cheng J."/>
            <person name="Han C."/>
            <person name="Tapia R."/>
            <person name="Goodwin L."/>
            <person name="Pitluck S."/>
            <person name="Liolios K."/>
            <person name="Ivanova N."/>
            <person name="Mavromatis K."/>
            <person name="Mikhailova N."/>
            <person name="Ovchinnikova G."/>
            <person name="Pati A."/>
            <person name="Brambilla E."/>
            <person name="Chen A."/>
            <person name="Palaniappan K."/>
            <person name="Land M."/>
            <person name="Hauser L."/>
            <person name="Chang Y."/>
            <person name="Jeffries C."/>
            <person name="Rohde M."/>
            <person name="Sikorski J."/>
            <person name="Spring S."/>
            <person name="Goker M."/>
            <person name="Detter J."/>
            <person name="Woyke T."/>
            <person name="Bristow J."/>
            <person name="Eisen J."/>
            <person name="Markowitz V."/>
            <person name="Hugenholtz P."/>
            <person name="Kyrpides N."/>
            <person name="Klenk H."/>
        </authorList>
    </citation>
    <scope>NUCLEOTIDE SEQUENCE [LARGE SCALE GENOMIC DNA]</scope>
    <source>
        <strain evidence="17">DSM 12680 / TGB-C1</strain>
    </source>
</reference>
<comment type="subcellular location">
    <subcellularLocation>
        <location evidence="13">Cytoplasm</location>
    </subcellularLocation>
</comment>
<evidence type="ECO:0000256" key="2">
    <source>
        <dbReference type="ARBA" id="ARBA00004950"/>
    </source>
</evidence>
<evidence type="ECO:0000256" key="4">
    <source>
        <dbReference type="ARBA" id="ARBA00012173"/>
    </source>
</evidence>
<dbReference type="Gene3D" id="1.20.58.100">
    <property type="entry name" value="Fumarate reductase/succinate dehydrogenase flavoprotein-like, C-terminal domain"/>
    <property type="match status" value="1"/>
</dbReference>
<reference evidence="16 17" key="2">
    <citation type="journal article" date="2010" name="Stand. Genomic Sci.">
        <title>Complete genome sequence of Syntrophothermus lipocalidus type strain (TGB-C1).</title>
        <authorList>
            <person name="Djao O.D."/>
            <person name="Zhang X."/>
            <person name="Lucas S."/>
            <person name="Lapidus A."/>
            <person name="Del Rio T.G."/>
            <person name="Nolan M."/>
            <person name="Tice H."/>
            <person name="Cheng J.F."/>
            <person name="Han C."/>
            <person name="Tapia R."/>
            <person name="Goodwin L."/>
            <person name="Pitluck S."/>
            <person name="Liolios K."/>
            <person name="Ivanova N."/>
            <person name="Mavromatis K."/>
            <person name="Mikhailova N."/>
            <person name="Ovchinnikova G."/>
            <person name="Pati A."/>
            <person name="Brambilla E."/>
            <person name="Chen A."/>
            <person name="Palaniappan K."/>
            <person name="Land M."/>
            <person name="Hauser L."/>
            <person name="Chang Y.J."/>
            <person name="Jeffries C.D."/>
            <person name="Rohde M."/>
            <person name="Sikorski J."/>
            <person name="Spring S."/>
            <person name="Goker M."/>
            <person name="Detter J.C."/>
            <person name="Woyke T."/>
            <person name="Bristow J."/>
            <person name="Eisen J.A."/>
            <person name="Markowitz V."/>
            <person name="Hugenholtz P."/>
            <person name="Kyrpides N.C."/>
            <person name="Klenk H.P."/>
        </authorList>
    </citation>
    <scope>NUCLEOTIDE SEQUENCE [LARGE SCALE GENOMIC DNA]</scope>
    <source>
        <strain evidence="17">DSM 12680 / TGB-C1</strain>
    </source>
</reference>
<sequence>MITTRYIAGIGEDTPVYTTDFLIIGSGIAGLFTALKACNLGQVTVLTKKKVEDSNTGLAQGGIAAAVHEEDSPFLHLEDTLEAGAGLCDPAAVNVLVTEGPDRVRELMTIGARFDTVNGTVRLTREAAHSKARILHAADATGEAIRRALVQKCREKSIPILEDHCLIDILTAGKRCEGALVYDAKQRQKVVFLARAVIICTGGAGQLYKYTTNPDIATADGLGAGFRAGCELTDMEFVQFHPTVLATAEPRRFLISEAVRGEGGILLNERGERFMPAYHPMAELAPRDVVARAIWSEMIKNGIDHVYLDMRSISNLTERFPNIYKNCLARGFNPTREVIPVSPAAHYMMGGIRTDLNGGTGVFGLYSCGEAACTGVHGANRLASNSLLEGIVFGQRIVNNAEEILWKNKISFEEVLQAFDQDWVLVPYNGSDCVTPGQALQAIKETMWEYVGIVRDESSLKKAGSIIEDLYARLTMGEDELLYYQVVNMLITARVITQAALWRRESRGAHFRSDYPVPDDLIWLKHISFLAY</sequence>
<dbReference type="eggNOG" id="COG0029">
    <property type="taxonomic scope" value="Bacteria"/>
</dbReference>
<dbReference type="InterPro" id="IPR027477">
    <property type="entry name" value="Succ_DH/fumarate_Rdtase_cat_sf"/>
</dbReference>
<evidence type="ECO:0000256" key="7">
    <source>
        <dbReference type="ARBA" id="ARBA00022642"/>
    </source>
</evidence>
<comment type="similarity">
    <text evidence="3 13">Belongs to the FAD-dependent oxidoreductase 2 family. NadB subfamily.</text>
</comment>
<dbReference type="GO" id="GO:0034628">
    <property type="term" value="P:'de novo' NAD+ biosynthetic process from L-aspartate"/>
    <property type="evidence" value="ECO:0007669"/>
    <property type="project" value="TreeGrafter"/>
</dbReference>
<keyword evidence="9 13" id="KW-0560">Oxidoreductase</keyword>
<dbReference type="Pfam" id="PF00890">
    <property type="entry name" value="FAD_binding_2"/>
    <property type="match status" value="1"/>
</dbReference>
<keyword evidence="8 13" id="KW-0274">FAD</keyword>
<dbReference type="STRING" id="643648.Slip_0140"/>
<comment type="cofactor">
    <cofactor evidence="1 13">
        <name>FAD</name>
        <dbReference type="ChEBI" id="CHEBI:57692"/>
    </cofactor>
</comment>
<evidence type="ECO:0000259" key="15">
    <source>
        <dbReference type="Pfam" id="PF02910"/>
    </source>
</evidence>
<comment type="catalytic activity">
    <reaction evidence="10">
        <text>L-aspartate + O2 = iminosuccinate + H2O2</text>
        <dbReference type="Rhea" id="RHEA:25876"/>
        <dbReference type="ChEBI" id="CHEBI:15379"/>
        <dbReference type="ChEBI" id="CHEBI:16240"/>
        <dbReference type="ChEBI" id="CHEBI:29991"/>
        <dbReference type="ChEBI" id="CHEBI:77875"/>
        <dbReference type="EC" id="1.4.3.16"/>
    </reaction>
    <physiologicalReaction direction="left-to-right" evidence="10">
        <dbReference type="Rhea" id="RHEA:25877"/>
    </physiologicalReaction>
</comment>
<dbReference type="FunFam" id="3.90.700.10:FF:000002">
    <property type="entry name" value="L-aspartate oxidase"/>
    <property type="match status" value="1"/>
</dbReference>
<evidence type="ECO:0000256" key="10">
    <source>
        <dbReference type="ARBA" id="ARBA00048305"/>
    </source>
</evidence>
<evidence type="ECO:0000313" key="16">
    <source>
        <dbReference type="EMBL" id="ADI00940.1"/>
    </source>
</evidence>
<accession>D7CJ51</accession>
<dbReference type="InterPro" id="IPR005288">
    <property type="entry name" value="NadB"/>
</dbReference>
<dbReference type="InterPro" id="IPR015939">
    <property type="entry name" value="Fum_Rdtase/Succ_DH_flav-like_C"/>
</dbReference>
<dbReference type="HOGENOM" id="CLU_014312_3_0_9"/>
<keyword evidence="6 13" id="KW-0285">Flavoprotein</keyword>
<evidence type="ECO:0000256" key="9">
    <source>
        <dbReference type="ARBA" id="ARBA00023002"/>
    </source>
</evidence>
<dbReference type="SUPFAM" id="SSF46977">
    <property type="entry name" value="Succinate dehydrogenase/fumarate reductase flavoprotein C-terminal domain"/>
    <property type="match status" value="1"/>
</dbReference>
<keyword evidence="7 13" id="KW-0662">Pyridine nucleotide biosynthesis</keyword>
<dbReference type="InterPro" id="IPR037099">
    <property type="entry name" value="Fum_R/Succ_DH_flav-like_C_sf"/>
</dbReference>
<dbReference type="Proteomes" id="UP000000378">
    <property type="component" value="Chromosome"/>
</dbReference>
<dbReference type="GO" id="GO:0005737">
    <property type="term" value="C:cytoplasm"/>
    <property type="evidence" value="ECO:0007669"/>
    <property type="project" value="UniProtKB-SubCell"/>
</dbReference>
<evidence type="ECO:0000256" key="5">
    <source>
        <dbReference type="ARBA" id="ARBA00021901"/>
    </source>
</evidence>
<feature type="domain" description="Fumarate reductase/succinate dehydrogenase flavoprotein-like C-terminal" evidence="15">
    <location>
        <begin position="442"/>
        <end position="527"/>
    </location>
</feature>
<evidence type="ECO:0000313" key="17">
    <source>
        <dbReference type="Proteomes" id="UP000000378"/>
    </source>
</evidence>
<dbReference type="NCBIfam" id="TIGR00551">
    <property type="entry name" value="nadB"/>
    <property type="match status" value="1"/>
</dbReference>
<dbReference type="OrthoDB" id="9806724at2"/>
<dbReference type="EC" id="1.4.3.16" evidence="4 11"/>
<dbReference type="Gene3D" id="3.50.50.60">
    <property type="entry name" value="FAD/NAD(P)-binding domain"/>
    <property type="match status" value="1"/>
</dbReference>
<comment type="pathway">
    <text evidence="2 13">Cofactor biosynthesis; NAD(+) biosynthesis; iminoaspartate from L-aspartate (oxidase route): step 1/1.</text>
</comment>
<dbReference type="InterPro" id="IPR003953">
    <property type="entry name" value="FAD-dep_OxRdtase_2_FAD-bd"/>
</dbReference>
<dbReference type="GO" id="GO:0033765">
    <property type="term" value="F:steroid dehydrogenase activity, acting on the CH-CH group of donors"/>
    <property type="evidence" value="ECO:0007669"/>
    <property type="project" value="UniProtKB-ARBA"/>
</dbReference>
<evidence type="ECO:0000256" key="1">
    <source>
        <dbReference type="ARBA" id="ARBA00001974"/>
    </source>
</evidence>
<dbReference type="EMBL" id="CP002048">
    <property type="protein sequence ID" value="ADI00940.1"/>
    <property type="molecule type" value="Genomic_DNA"/>
</dbReference>
<feature type="active site" description="Proton acceptor" evidence="12">
    <location>
        <position position="287"/>
    </location>
</feature>
<dbReference type="PIRSF" id="PIRSF000171">
    <property type="entry name" value="SDHA_APRA_LASPO"/>
    <property type="match status" value="1"/>
</dbReference>
<dbReference type="AlphaFoldDB" id="D7CJ51"/>
<gene>
    <name evidence="16" type="ordered locus">Slip_0140</name>
</gene>
<keyword evidence="17" id="KW-1185">Reference proteome</keyword>
<name>D7CJ51_SYNLT</name>
<dbReference type="InterPro" id="IPR036188">
    <property type="entry name" value="FAD/NAD-bd_sf"/>
</dbReference>
<evidence type="ECO:0000256" key="8">
    <source>
        <dbReference type="ARBA" id="ARBA00022827"/>
    </source>
</evidence>
<evidence type="ECO:0000256" key="6">
    <source>
        <dbReference type="ARBA" id="ARBA00022630"/>
    </source>
</evidence>
<dbReference type="UniPathway" id="UPA00253">
    <property type="reaction ID" value="UER00326"/>
</dbReference>
<evidence type="ECO:0000256" key="3">
    <source>
        <dbReference type="ARBA" id="ARBA00008562"/>
    </source>
</evidence>
<evidence type="ECO:0000256" key="12">
    <source>
        <dbReference type="PIRSR" id="PIRSR000171-1"/>
    </source>
</evidence>
<dbReference type="KEGG" id="slp:Slip_0140"/>
<dbReference type="SUPFAM" id="SSF51905">
    <property type="entry name" value="FAD/NAD(P)-binding domain"/>
    <property type="match status" value="1"/>
</dbReference>
<organism evidence="16 17">
    <name type="scientific">Syntrophothermus lipocalidus (strain DSM 12680 / TGB-C1)</name>
    <dbReference type="NCBI Taxonomy" id="643648"/>
    <lineage>
        <taxon>Bacteria</taxon>
        <taxon>Bacillati</taxon>
        <taxon>Bacillota</taxon>
        <taxon>Clostridia</taxon>
        <taxon>Eubacteriales</taxon>
        <taxon>Syntrophomonadaceae</taxon>
        <taxon>Syntrophothermus</taxon>
    </lineage>
</organism>
<protein>
    <recommendedName>
        <fullName evidence="5 11">L-aspartate oxidase</fullName>
        <ecNumber evidence="4 11">1.4.3.16</ecNumber>
    </recommendedName>
</protein>
<evidence type="ECO:0000259" key="14">
    <source>
        <dbReference type="Pfam" id="PF00890"/>
    </source>
</evidence>
<dbReference type="PANTHER" id="PTHR42716">
    <property type="entry name" value="L-ASPARTATE OXIDASE"/>
    <property type="match status" value="1"/>
</dbReference>
<dbReference type="Gene3D" id="3.90.700.10">
    <property type="entry name" value="Succinate dehydrogenase/fumarate reductase flavoprotein, catalytic domain"/>
    <property type="match status" value="1"/>
</dbReference>
<dbReference type="PANTHER" id="PTHR42716:SF2">
    <property type="entry name" value="L-ASPARTATE OXIDASE, CHLOROPLASTIC"/>
    <property type="match status" value="1"/>
</dbReference>
<evidence type="ECO:0000256" key="11">
    <source>
        <dbReference type="NCBIfam" id="TIGR00551"/>
    </source>
</evidence>
<comment type="function">
    <text evidence="13">Catalyzes the oxidation of L-aspartate to iminoaspartate.</text>
</comment>
<feature type="domain" description="FAD-dependent oxidoreductase 2 FAD-binding" evidence="14">
    <location>
        <begin position="20"/>
        <end position="387"/>
    </location>
</feature>
<dbReference type="RefSeq" id="WP_013174344.1">
    <property type="nucleotide sequence ID" value="NC_014220.1"/>
</dbReference>
<proteinExistence type="inferred from homology"/>
<dbReference type="GO" id="GO:0008734">
    <property type="term" value="F:L-aspartate oxidase activity"/>
    <property type="evidence" value="ECO:0007669"/>
    <property type="project" value="UniProtKB-UniRule"/>
</dbReference>
<evidence type="ECO:0000256" key="13">
    <source>
        <dbReference type="RuleBase" id="RU362049"/>
    </source>
</evidence>